<gene>
    <name evidence="2" type="ORF">Cvel_11901</name>
</gene>
<evidence type="ECO:0000256" key="1">
    <source>
        <dbReference type="SAM" id="Phobius"/>
    </source>
</evidence>
<evidence type="ECO:0000313" key="2">
    <source>
        <dbReference type="EMBL" id="CEM53370.1"/>
    </source>
</evidence>
<organism evidence="2">
    <name type="scientific">Chromera velia CCMP2878</name>
    <dbReference type="NCBI Taxonomy" id="1169474"/>
    <lineage>
        <taxon>Eukaryota</taxon>
        <taxon>Sar</taxon>
        <taxon>Alveolata</taxon>
        <taxon>Colpodellida</taxon>
        <taxon>Chromeraceae</taxon>
        <taxon>Chromera</taxon>
    </lineage>
</organism>
<accession>A0A0G4I8D7</accession>
<keyword evidence="1" id="KW-1133">Transmembrane helix</keyword>
<protein>
    <submittedName>
        <fullName evidence="2">Uncharacterized protein</fullName>
    </submittedName>
</protein>
<reference evidence="2" key="1">
    <citation type="submission" date="2014-11" db="EMBL/GenBank/DDBJ databases">
        <authorList>
            <person name="Otto D Thomas"/>
            <person name="Naeem Raeece"/>
        </authorList>
    </citation>
    <scope>NUCLEOTIDE SEQUENCE</scope>
</reference>
<dbReference type="EMBL" id="CDMZ01005646">
    <property type="protein sequence ID" value="CEM53370.1"/>
    <property type="molecule type" value="Genomic_DNA"/>
</dbReference>
<feature type="transmembrane region" description="Helical" evidence="1">
    <location>
        <begin position="112"/>
        <end position="129"/>
    </location>
</feature>
<dbReference type="AlphaFoldDB" id="A0A0G4I8D7"/>
<dbReference type="VEuPathDB" id="CryptoDB:Cvel_11901"/>
<name>A0A0G4I8D7_9ALVE</name>
<keyword evidence="1" id="KW-0812">Transmembrane</keyword>
<proteinExistence type="predicted"/>
<sequence>MQHQELTRTALSLSAGATTSSAVTTTLRASAVTATNLLWPTTGPITRGPLHFKGAPPLAHVSTPIHRFDAAARRATASLARTEGHKGGKERPGRVERRGGLRRQRCWEGRRGGVAVGLLSASAAPYWTWRMDMKTGGL</sequence>
<keyword evidence="1" id="KW-0472">Membrane</keyword>